<comment type="caution">
    <text evidence="1">The sequence shown here is derived from an EMBL/GenBank/DDBJ whole genome shotgun (WGS) entry which is preliminary data.</text>
</comment>
<evidence type="ECO:0000313" key="1">
    <source>
        <dbReference type="EMBL" id="CAG4957214.1"/>
    </source>
</evidence>
<organism evidence="1 2">
    <name type="scientific">Parnassius apollo</name>
    <name type="common">Apollo butterfly</name>
    <name type="synonym">Papilio apollo</name>
    <dbReference type="NCBI Taxonomy" id="110799"/>
    <lineage>
        <taxon>Eukaryota</taxon>
        <taxon>Metazoa</taxon>
        <taxon>Ecdysozoa</taxon>
        <taxon>Arthropoda</taxon>
        <taxon>Hexapoda</taxon>
        <taxon>Insecta</taxon>
        <taxon>Pterygota</taxon>
        <taxon>Neoptera</taxon>
        <taxon>Endopterygota</taxon>
        <taxon>Lepidoptera</taxon>
        <taxon>Glossata</taxon>
        <taxon>Ditrysia</taxon>
        <taxon>Papilionoidea</taxon>
        <taxon>Papilionidae</taxon>
        <taxon>Parnassiinae</taxon>
        <taxon>Parnassini</taxon>
        <taxon>Parnassius</taxon>
        <taxon>Parnassius</taxon>
    </lineage>
</organism>
<sequence>MRKILNIRISDTELQRTKISGKKGGAIVDTIRLRPTEHTECIYVNDMMLKALLTTEMMMEINIITKRVCQVSTGSLENSPGGYYVDGVKAECANYVCQTDTGLIFIHSSPLEQLEDRDQSYHIADHALCTNKFCIDPSSMFLYKAKQTVKSPAGWDATFVCTTGETLTIQVLRQAESRSGLVKRDTSTAVRKIMYLEEETARLSLETKTL</sequence>
<protein>
    <submittedName>
        <fullName evidence="1">(apollo) hypothetical protein</fullName>
    </submittedName>
</protein>
<accession>A0A8S3WFN8</accession>
<dbReference type="AlphaFoldDB" id="A0A8S3WFN8"/>
<proteinExistence type="predicted"/>
<keyword evidence="2" id="KW-1185">Reference proteome</keyword>
<gene>
    <name evidence="1" type="ORF">PAPOLLO_LOCUS5664</name>
</gene>
<reference evidence="1" key="1">
    <citation type="submission" date="2021-04" db="EMBL/GenBank/DDBJ databases">
        <authorList>
            <person name="Tunstrom K."/>
        </authorList>
    </citation>
    <scope>NUCLEOTIDE SEQUENCE</scope>
</reference>
<evidence type="ECO:0000313" key="2">
    <source>
        <dbReference type="Proteomes" id="UP000691718"/>
    </source>
</evidence>
<name>A0A8S3WFN8_PARAO</name>
<dbReference type="Proteomes" id="UP000691718">
    <property type="component" value="Unassembled WGS sequence"/>
</dbReference>
<dbReference type="EMBL" id="CAJQZP010000341">
    <property type="protein sequence ID" value="CAG4957214.1"/>
    <property type="molecule type" value="Genomic_DNA"/>
</dbReference>